<evidence type="ECO:0000313" key="2">
    <source>
        <dbReference type="EMBL" id="AXG81294.1"/>
    </source>
</evidence>
<gene>
    <name evidence="2" type="ORF">DVK44_30395</name>
</gene>
<accession>A0A345HX70</accession>
<dbReference type="Pfam" id="PF00246">
    <property type="entry name" value="Peptidase_M14"/>
    <property type="match status" value="1"/>
</dbReference>
<dbReference type="Proteomes" id="UP000253868">
    <property type="component" value="Chromosome"/>
</dbReference>
<dbReference type="Gene3D" id="3.40.630.10">
    <property type="entry name" value="Zn peptidases"/>
    <property type="match status" value="1"/>
</dbReference>
<dbReference type="SMART" id="SM00631">
    <property type="entry name" value="Zn_pept"/>
    <property type="match status" value="1"/>
</dbReference>
<dbReference type="OrthoDB" id="4499135at2"/>
<dbReference type="GO" id="GO:0006508">
    <property type="term" value="P:proteolysis"/>
    <property type="evidence" value="ECO:0007669"/>
    <property type="project" value="InterPro"/>
</dbReference>
<keyword evidence="3" id="KW-1185">Reference proteome</keyword>
<dbReference type="KEGG" id="spad:DVK44_30395"/>
<evidence type="ECO:0000313" key="3">
    <source>
        <dbReference type="Proteomes" id="UP000253868"/>
    </source>
</evidence>
<dbReference type="InterPro" id="IPR000834">
    <property type="entry name" value="Peptidase_M14"/>
</dbReference>
<dbReference type="GO" id="GO:0004181">
    <property type="term" value="F:metallocarboxypeptidase activity"/>
    <property type="evidence" value="ECO:0007669"/>
    <property type="project" value="InterPro"/>
</dbReference>
<dbReference type="GO" id="GO:0008270">
    <property type="term" value="F:zinc ion binding"/>
    <property type="evidence" value="ECO:0007669"/>
    <property type="project" value="InterPro"/>
</dbReference>
<organism evidence="2 3">
    <name type="scientific">Streptomyces paludis</name>
    <dbReference type="NCBI Taxonomy" id="2282738"/>
    <lineage>
        <taxon>Bacteria</taxon>
        <taxon>Bacillati</taxon>
        <taxon>Actinomycetota</taxon>
        <taxon>Actinomycetes</taxon>
        <taxon>Kitasatosporales</taxon>
        <taxon>Streptomycetaceae</taxon>
        <taxon>Streptomyces</taxon>
    </lineage>
</organism>
<dbReference type="SUPFAM" id="SSF53187">
    <property type="entry name" value="Zn-dependent exopeptidases"/>
    <property type="match status" value="1"/>
</dbReference>
<proteinExistence type="predicted"/>
<evidence type="ECO:0000259" key="1">
    <source>
        <dbReference type="SMART" id="SM00631"/>
    </source>
</evidence>
<dbReference type="AlphaFoldDB" id="A0A345HX70"/>
<name>A0A345HX70_9ACTN</name>
<dbReference type="EMBL" id="CP031194">
    <property type="protein sequence ID" value="AXG81294.1"/>
    <property type="molecule type" value="Genomic_DNA"/>
</dbReference>
<reference evidence="3" key="1">
    <citation type="submission" date="2018-07" db="EMBL/GenBank/DDBJ databases">
        <authorList>
            <person name="Zhao J."/>
        </authorList>
    </citation>
    <scope>NUCLEOTIDE SEQUENCE [LARGE SCALE GENOMIC DNA]</scope>
    <source>
        <strain evidence="3">GSSD-12</strain>
    </source>
</reference>
<sequence length="494" mass="52664">MRGVCARRQFDRGLRAVVPGSYLDIDELTLRAEALVSAYPGRATLRRIGSSRAGEPIRLLSVGRGSRHVLVVAGPHANEPVGGVTVLRLARHLANADARADEKPGAKANGDASAKVNGGAGAEAYRSSAGPADTVWHFVLSLDPDGARRNERWLKGPMTMEHHFRNFFRPGFAAQPEWLPTAPGARPLPETRALLDIQDELRPYLQCSLHSADVGGGFVQLTRRLPGLSGPLLRSAGDLGIPVELGPYDAFFWPSPGPGVFDMPRPEETDQFSSLPSATATSTWFHPHRYGTVTAVVEAPMWAVDAVGDASPHPDPHGALDTIGGTLRGDARLLSGLLEQVRAGLPATAGPLLAPIDEYLGVSPGLADEWASEAVRGPAPAAGRPGRTPPMNRARVMTLRIAARRLMARSAGLMHQLLADGGDGPTGAAAHDVRTAVDRFLTERCQSFEADCRARWVPVRDQAEHQFRVVLAASELAAGAPGIADSPRTRTVRT</sequence>
<protein>
    <submittedName>
        <fullName evidence="2">Dehydrogenase</fullName>
    </submittedName>
</protein>
<feature type="domain" description="Peptidase M14" evidence="1">
    <location>
        <begin position="22"/>
        <end position="404"/>
    </location>
</feature>